<evidence type="ECO:0000256" key="4">
    <source>
        <dbReference type="ARBA" id="ARBA00022679"/>
    </source>
</evidence>
<dbReference type="PANTHER" id="PTHR32138">
    <property type="entry name" value="PHOSPHATIDYLETHANOLAMINE N-METHYLTRANSFERASE"/>
    <property type="match status" value="1"/>
</dbReference>
<feature type="transmembrane region" description="Helical" evidence="12">
    <location>
        <begin position="430"/>
        <end position="450"/>
    </location>
</feature>
<dbReference type="EC" id="2.1.1.17" evidence="12"/>
<keyword evidence="12" id="KW-0256">Endoplasmic reticulum</keyword>
<evidence type="ECO:0000256" key="3">
    <source>
        <dbReference type="ARBA" id="ARBA00022603"/>
    </source>
</evidence>
<comment type="caution">
    <text evidence="12">Lacks conserved residue(s) required for the propagation of feature annotation.</text>
</comment>
<comment type="catalytic activity">
    <reaction evidence="12">
        <text>a 1,2-diacyl-sn-glycero-3-phosphoethanolamine + S-adenosyl-L-methionine = a 1,2-diacyl-sn-glycero-3-phospho-N-methylethanolamine + S-adenosyl-L-homocysteine + H(+)</text>
        <dbReference type="Rhea" id="RHEA:11164"/>
        <dbReference type="ChEBI" id="CHEBI:15378"/>
        <dbReference type="ChEBI" id="CHEBI:57856"/>
        <dbReference type="ChEBI" id="CHEBI:59789"/>
        <dbReference type="ChEBI" id="CHEBI:64573"/>
        <dbReference type="ChEBI" id="CHEBI:64612"/>
        <dbReference type="EC" id="2.1.1.17"/>
    </reaction>
</comment>
<feature type="transmembrane region" description="Helical" evidence="12">
    <location>
        <begin position="188"/>
        <end position="212"/>
    </location>
</feature>
<feature type="transmembrane region" description="Helical" evidence="12">
    <location>
        <begin position="224"/>
        <end position="244"/>
    </location>
</feature>
<dbReference type="InterPro" id="IPR016219">
    <property type="entry name" value="Phosphatid-EA_MeTrfase_fun"/>
</dbReference>
<evidence type="ECO:0000313" key="14">
    <source>
        <dbReference type="EMBL" id="ORZ13536.1"/>
    </source>
</evidence>
<protein>
    <recommendedName>
        <fullName evidence="12">Phosphatidylethanolamine N-methyltransferase</fullName>
        <shortName evidence="12">PEAMT</shortName>
        <ecNumber evidence="12">2.1.1.17</ecNumber>
    </recommendedName>
</protein>
<dbReference type="GO" id="GO:0005789">
    <property type="term" value="C:endoplasmic reticulum membrane"/>
    <property type="evidence" value="ECO:0007669"/>
    <property type="project" value="UniProtKB-SubCell"/>
</dbReference>
<evidence type="ECO:0000256" key="8">
    <source>
        <dbReference type="ARBA" id="ARBA00023098"/>
    </source>
</evidence>
<feature type="compositionally biased region" description="Polar residues" evidence="13">
    <location>
        <begin position="671"/>
        <end position="688"/>
    </location>
</feature>
<dbReference type="GO" id="GO:0032259">
    <property type="term" value="P:methylation"/>
    <property type="evidence" value="ECO:0007669"/>
    <property type="project" value="UniProtKB-KW"/>
</dbReference>
<keyword evidence="8 12" id="KW-0443">Lipid metabolism</keyword>
<dbReference type="GO" id="GO:0004608">
    <property type="term" value="F:phosphatidylethanolamine N-methyltransferase activity"/>
    <property type="evidence" value="ECO:0007669"/>
    <property type="project" value="UniProtKB-UniRule"/>
</dbReference>
<evidence type="ECO:0000256" key="6">
    <source>
        <dbReference type="ARBA" id="ARBA00022692"/>
    </source>
</evidence>
<keyword evidence="4 12" id="KW-0808">Transferase</keyword>
<evidence type="ECO:0000256" key="13">
    <source>
        <dbReference type="SAM" id="MobiDB-lite"/>
    </source>
</evidence>
<evidence type="ECO:0000256" key="5">
    <source>
        <dbReference type="ARBA" id="ARBA00022691"/>
    </source>
</evidence>
<dbReference type="OrthoDB" id="4583at2759"/>
<dbReference type="PROSITE" id="PS51598">
    <property type="entry name" value="SAM_CHO2"/>
    <property type="match status" value="1"/>
</dbReference>
<dbReference type="EMBL" id="MCGE01000016">
    <property type="protein sequence ID" value="ORZ13536.1"/>
    <property type="molecule type" value="Genomic_DNA"/>
</dbReference>
<proteinExistence type="inferred from homology"/>
<comment type="similarity">
    <text evidence="12">Belongs to the class VI-like SAM-binding methyltransferase superfamily. CHO2 family.</text>
</comment>
<gene>
    <name evidence="14" type="ORF">BCR42DRAFT_330644</name>
</gene>
<evidence type="ECO:0000256" key="11">
    <source>
        <dbReference type="ARBA" id="ARBA00023264"/>
    </source>
</evidence>
<feature type="transmembrane region" description="Helical" evidence="12">
    <location>
        <begin position="160"/>
        <end position="182"/>
    </location>
</feature>
<keyword evidence="9 12" id="KW-0472">Membrane</keyword>
<feature type="transmembrane region" description="Helical" evidence="12">
    <location>
        <begin position="462"/>
        <end position="483"/>
    </location>
</feature>
<keyword evidence="3 12" id="KW-0489">Methyltransferase</keyword>
<evidence type="ECO:0000256" key="12">
    <source>
        <dbReference type="RuleBase" id="RU361122"/>
    </source>
</evidence>
<keyword evidence="6 12" id="KW-0812">Transmembrane</keyword>
<evidence type="ECO:0000256" key="9">
    <source>
        <dbReference type="ARBA" id="ARBA00023136"/>
    </source>
</evidence>
<dbReference type="AlphaFoldDB" id="A0A1X2IBQ5"/>
<organism evidence="14 15">
    <name type="scientific">Absidia repens</name>
    <dbReference type="NCBI Taxonomy" id="90262"/>
    <lineage>
        <taxon>Eukaryota</taxon>
        <taxon>Fungi</taxon>
        <taxon>Fungi incertae sedis</taxon>
        <taxon>Mucoromycota</taxon>
        <taxon>Mucoromycotina</taxon>
        <taxon>Mucoromycetes</taxon>
        <taxon>Mucorales</taxon>
        <taxon>Cunninghamellaceae</taxon>
        <taxon>Absidia</taxon>
    </lineage>
</organism>
<dbReference type="GO" id="GO:0006656">
    <property type="term" value="P:phosphatidylcholine biosynthetic process"/>
    <property type="evidence" value="ECO:0007669"/>
    <property type="project" value="UniProtKB-UniRule"/>
</dbReference>
<evidence type="ECO:0000256" key="7">
    <source>
        <dbReference type="ARBA" id="ARBA00022989"/>
    </source>
</evidence>
<feature type="transmembrane region" description="Helical" evidence="12">
    <location>
        <begin position="380"/>
        <end position="402"/>
    </location>
</feature>
<keyword evidence="7 12" id="KW-1133">Transmembrane helix</keyword>
<dbReference type="Proteomes" id="UP000193560">
    <property type="component" value="Unassembled WGS sequence"/>
</dbReference>
<dbReference type="Gene3D" id="2.60.40.2840">
    <property type="match status" value="1"/>
</dbReference>
<feature type="transmembrane region" description="Helical" evidence="12">
    <location>
        <begin position="356"/>
        <end position="374"/>
    </location>
</feature>
<feature type="transmembrane region" description="Helical" evidence="12">
    <location>
        <begin position="524"/>
        <end position="544"/>
    </location>
</feature>
<keyword evidence="2 12" id="KW-0444">Lipid biosynthesis</keyword>
<dbReference type="STRING" id="90262.A0A1X2IBQ5"/>
<accession>A0A1X2IBQ5</accession>
<evidence type="ECO:0000256" key="1">
    <source>
        <dbReference type="ARBA" id="ARBA00004127"/>
    </source>
</evidence>
<sequence length="913" mass="104785">MDDLTKGKKQRCSIGKTSNGQMFRVPATNDMVTTLLNPLEPKSVFDLATLGCMSLPFIIWLCLPSSISRYILLGGYLFWRLSYNVGLGVLLKYQSDTNGLVEWCRRNNDDDDDDDSIFQQQHQRSWAYWLKRQLSIKMESDYQFEKVPIEYNTWLLFRQLVDLILMNDFTYYFFFVLAWFNSSSSSTSFYFMLGGLLRWSFGLFLILFNIWVKLDAHRVVKDFAWYWGDFFFLIEQSLTFDGVFEMAPHPMYSIGYFGYYGLSLISASYCVLFVSIAAHALQFAFLVLVETPHIEKIYNPRKVMKRQPRVNMTVDDDVKNMMMALDRNAGRDIYSSWSRSDMVILKNLDLFRSIDIVSLVVMVYSVVLPLVLPGETGMTVALWQAFIWRIIYSGGLGTLLSAQSKNKFFTRHFVKWGGNQMDAFQNWKNIFNLSLSMTYITFFMACWKAYSLPDDWTYGTTLLRHTLGIAFISLHIWTSVSIFEVLGDFGWFYGDFFIDEHQNTLMYTGIYRFLNNPEKIMGHAAFWGMTLIANNWVIYGLALFSQLSNVLFLHHVEAPHMQKLYGDQIRLEAGLTKTLRSAASAIPKTLPEKLQGLVKLAPVNDTDQKSNDHQTNATELFGKVEKAIEGTVSSVNDTMAGKMRRDLQYFGPELKQLILDTKDRLDPPLYPTQQSNTRSASPSPLLGNQQTDLQYRIHTQQHQWTLGNPIKIDWEIIGNSNKELNDRHQSHWIGIYKVKSTPVSSPRISSSPPPSPIPVMKQVTTVGSNGRWMWLSNSNEDKRIDGIEGSENKGTVTFKGLQLPWETGYYECKLHYDTSHLVLAVSEPFEVTVPTIPDIEDTDGLSLCLLKFVQHVMGSDVGRMPMSMVDSFVLTDEEAKRIASVIMVMFDLEFAWQVISADNSIVKLVKRVR</sequence>
<comment type="caution">
    <text evidence="14">The sequence shown here is derived from an EMBL/GenBank/DDBJ whole genome shotgun (WGS) entry which is preliminary data.</text>
</comment>
<evidence type="ECO:0000313" key="15">
    <source>
        <dbReference type="Proteomes" id="UP000193560"/>
    </source>
</evidence>
<dbReference type="UniPathway" id="UPA00753"/>
<keyword evidence="15" id="KW-1185">Reference proteome</keyword>
<feature type="transmembrane region" description="Helical" evidence="12">
    <location>
        <begin position="264"/>
        <end position="289"/>
    </location>
</feature>
<reference evidence="14 15" key="1">
    <citation type="submission" date="2016-07" db="EMBL/GenBank/DDBJ databases">
        <title>Pervasive Adenine N6-methylation of Active Genes in Fungi.</title>
        <authorList>
            <consortium name="DOE Joint Genome Institute"/>
            <person name="Mondo S.J."/>
            <person name="Dannebaum R.O."/>
            <person name="Kuo R.C."/>
            <person name="Labutti K."/>
            <person name="Haridas S."/>
            <person name="Kuo A."/>
            <person name="Salamov A."/>
            <person name="Ahrendt S.R."/>
            <person name="Lipzen A."/>
            <person name="Sullivan W."/>
            <person name="Andreopoulos W.B."/>
            <person name="Clum A."/>
            <person name="Lindquist E."/>
            <person name="Daum C."/>
            <person name="Ramamoorthy G.K."/>
            <person name="Gryganskyi A."/>
            <person name="Culley D."/>
            <person name="Magnuson J.K."/>
            <person name="James T.Y."/>
            <person name="O'Malley M.A."/>
            <person name="Stajich J.E."/>
            <person name="Spatafora J.W."/>
            <person name="Visel A."/>
            <person name="Grigoriev I.V."/>
        </authorList>
    </citation>
    <scope>NUCLEOTIDE SEQUENCE [LARGE SCALE GENOMIC DNA]</scope>
    <source>
        <strain evidence="14 15">NRRL 1336</strain>
    </source>
</reference>
<comment type="pathway">
    <text evidence="12">Phospholipid metabolism; phosphatidylcholine biosynthesis.</text>
</comment>
<keyword evidence="10 12" id="KW-0594">Phospholipid biosynthesis</keyword>
<keyword evidence="5 12" id="KW-0949">S-adenosyl-L-methionine</keyword>
<keyword evidence="11 12" id="KW-1208">Phospholipid metabolism</keyword>
<feature type="region of interest" description="Disordered" evidence="13">
    <location>
        <begin position="663"/>
        <end position="688"/>
    </location>
</feature>
<comment type="subcellular location">
    <subcellularLocation>
        <location evidence="1">Endomembrane system</location>
        <topology evidence="1">Multi-pass membrane protein</topology>
    </subcellularLocation>
    <subcellularLocation>
        <location evidence="12">Endoplasmic reticulum membrane</location>
        <topology evidence="12">Multi-pass membrane protein</topology>
    </subcellularLocation>
</comment>
<evidence type="ECO:0000256" key="10">
    <source>
        <dbReference type="ARBA" id="ARBA00023209"/>
    </source>
</evidence>
<dbReference type="InterPro" id="IPR007318">
    <property type="entry name" value="Phopholipid_MeTrfase"/>
</dbReference>
<comment type="function">
    <text evidence="12">Catalyzes the first step of the methylation pathway of phosphatidylcholine biosynthesis, the SAM-dependent methylation of phosphatidylethanolamine (PE) to phosphatidylmonomethylethanolamine (PMME).</text>
</comment>
<name>A0A1X2IBQ5_9FUNG</name>
<dbReference type="Pfam" id="PF04191">
    <property type="entry name" value="PEMT"/>
    <property type="match status" value="2"/>
</dbReference>
<dbReference type="PIRSF" id="PIRSF000383">
    <property type="entry name" value="PEAMT"/>
    <property type="match status" value="1"/>
</dbReference>
<evidence type="ECO:0000256" key="2">
    <source>
        <dbReference type="ARBA" id="ARBA00022516"/>
    </source>
</evidence>
<dbReference type="PANTHER" id="PTHR32138:SF0">
    <property type="entry name" value="PHOSPHATIDYLETHANOLAMINE N-METHYLTRANSFERASE"/>
    <property type="match status" value="1"/>
</dbReference>